<evidence type="ECO:0000313" key="2">
    <source>
        <dbReference type="Proteomes" id="UP000622707"/>
    </source>
</evidence>
<dbReference type="EMBL" id="JAEQND010000003">
    <property type="protein sequence ID" value="MBL0424900.1"/>
    <property type="molecule type" value="Genomic_DNA"/>
</dbReference>
<organism evidence="1 2">
    <name type="scientific">Ramlibacter alkalitolerans</name>
    <dbReference type="NCBI Taxonomy" id="2039631"/>
    <lineage>
        <taxon>Bacteria</taxon>
        <taxon>Pseudomonadati</taxon>
        <taxon>Pseudomonadota</taxon>
        <taxon>Betaproteobacteria</taxon>
        <taxon>Burkholderiales</taxon>
        <taxon>Comamonadaceae</taxon>
        <taxon>Ramlibacter</taxon>
    </lineage>
</organism>
<reference evidence="1 2" key="1">
    <citation type="journal article" date="2017" name="Int. J. Syst. Evol. Microbiol.">
        <title>Ramlibacter alkalitolerans sp. nov., alkali-tolerant bacterium isolated from soil of ginseng.</title>
        <authorList>
            <person name="Lee D.H."/>
            <person name="Cha C.J."/>
        </authorList>
    </citation>
    <scope>NUCLEOTIDE SEQUENCE [LARGE SCALE GENOMIC DNA]</scope>
    <source>
        <strain evidence="1 2">KACC 19305</strain>
    </source>
</reference>
<sequence>MSTNNARWDPERREPEARSFWGPWDRGQRCIVPLEDFDEPYWGTGKNIWWRFRRADGAPLAIAGLWNEWTDPATGEVIPSYAMLTINCNAHPVLSLMHRPDVGPDKQSLPAEQQDKRTIVALERNDLEQWLEGTREEAAALIRLPAHDLYAHGAADAAQQVPLPTAA</sequence>
<keyword evidence="2" id="KW-1185">Reference proteome</keyword>
<protein>
    <submittedName>
        <fullName evidence="1">SOS response-associated peptidase family protein</fullName>
    </submittedName>
</protein>
<gene>
    <name evidence="1" type="ORF">JI746_07255</name>
</gene>
<accession>A0ABS1JKZ0</accession>
<evidence type="ECO:0000313" key="1">
    <source>
        <dbReference type="EMBL" id="MBL0424900.1"/>
    </source>
</evidence>
<dbReference type="RefSeq" id="WP_201688125.1">
    <property type="nucleotide sequence ID" value="NZ_JAEQND010000003.1"/>
</dbReference>
<name>A0ABS1JKZ0_9BURK</name>
<proteinExistence type="predicted"/>
<dbReference type="InterPro" id="IPR036590">
    <property type="entry name" value="SRAP-like"/>
</dbReference>
<dbReference type="Proteomes" id="UP000622707">
    <property type="component" value="Unassembled WGS sequence"/>
</dbReference>
<dbReference type="Pfam" id="PF02586">
    <property type="entry name" value="SRAP"/>
    <property type="match status" value="1"/>
</dbReference>
<dbReference type="Gene3D" id="3.90.1680.10">
    <property type="entry name" value="SOS response associated peptidase-like"/>
    <property type="match status" value="1"/>
</dbReference>
<dbReference type="InterPro" id="IPR003738">
    <property type="entry name" value="SRAP"/>
</dbReference>
<dbReference type="SUPFAM" id="SSF143081">
    <property type="entry name" value="BB1717-like"/>
    <property type="match status" value="1"/>
</dbReference>
<comment type="caution">
    <text evidence="1">The sequence shown here is derived from an EMBL/GenBank/DDBJ whole genome shotgun (WGS) entry which is preliminary data.</text>
</comment>